<accession>A0ABQ2P4X7</accession>
<dbReference type="SUPFAM" id="SSF101386">
    <property type="entry name" value="all-alpha NTP pyrophosphatases"/>
    <property type="match status" value="1"/>
</dbReference>
<evidence type="ECO:0000313" key="1">
    <source>
        <dbReference type="EMBL" id="GGP17973.1"/>
    </source>
</evidence>
<reference evidence="2" key="1">
    <citation type="journal article" date="2019" name="Int. J. Syst. Evol. Microbiol.">
        <title>The Global Catalogue of Microorganisms (GCM) 10K type strain sequencing project: providing services to taxonomists for standard genome sequencing and annotation.</title>
        <authorList>
            <consortium name="The Broad Institute Genomics Platform"/>
            <consortium name="The Broad Institute Genome Sequencing Center for Infectious Disease"/>
            <person name="Wu L."/>
            <person name="Ma J."/>
        </authorList>
    </citation>
    <scope>NUCLEOTIDE SEQUENCE [LARGE SCALE GENOMIC DNA]</scope>
    <source>
        <strain evidence="2">CGMCC 1.8859</strain>
    </source>
</reference>
<dbReference type="PIRSF" id="PIRSF029826">
    <property type="entry name" value="UCP029826_pph"/>
    <property type="match status" value="1"/>
</dbReference>
<keyword evidence="2" id="KW-1185">Reference proteome</keyword>
<dbReference type="InterPro" id="IPR025984">
    <property type="entry name" value="DCTPP"/>
</dbReference>
<evidence type="ECO:0000313" key="2">
    <source>
        <dbReference type="Proteomes" id="UP000637267"/>
    </source>
</evidence>
<sequence length="105" mass="12199">MDLPALQQQLRDFVAARDWARYHTPKNLVMAMSVEMAELVEHFQWLTPEESQALAQDEAKRDLVEQEMADVMLYMLQLADVMNVDMEAAMLRKMKLNAIKHPPKV</sequence>
<dbReference type="Pfam" id="PF12643">
    <property type="entry name" value="MazG-like"/>
    <property type="match status" value="1"/>
</dbReference>
<gene>
    <name evidence="1" type="ORF">GCM10010970_02500</name>
</gene>
<dbReference type="PANTHER" id="PTHR46523:SF1">
    <property type="entry name" value="DCTP PYROPHOSPHATASE 1"/>
    <property type="match status" value="1"/>
</dbReference>
<dbReference type="CDD" id="cd11537">
    <property type="entry name" value="NTP-PPase_RS21-C6_like"/>
    <property type="match status" value="1"/>
</dbReference>
<dbReference type="Gene3D" id="1.10.287.1080">
    <property type="entry name" value="MazG-like"/>
    <property type="match status" value="1"/>
</dbReference>
<name>A0ABQ2P4X7_9NEIS</name>
<dbReference type="InterPro" id="IPR052555">
    <property type="entry name" value="dCTP_Pyrophosphatase"/>
</dbReference>
<dbReference type="RefSeq" id="WP_188701515.1">
    <property type="nucleotide sequence ID" value="NZ_BMLX01000001.1"/>
</dbReference>
<dbReference type="EMBL" id="BMLX01000001">
    <property type="protein sequence ID" value="GGP17973.1"/>
    <property type="molecule type" value="Genomic_DNA"/>
</dbReference>
<dbReference type="PANTHER" id="PTHR46523">
    <property type="entry name" value="DCTP PYROPHOSPHATASE 1"/>
    <property type="match status" value="1"/>
</dbReference>
<organism evidence="1 2">
    <name type="scientific">Silvimonas iriomotensis</name>
    <dbReference type="NCBI Taxonomy" id="449662"/>
    <lineage>
        <taxon>Bacteria</taxon>
        <taxon>Pseudomonadati</taxon>
        <taxon>Pseudomonadota</taxon>
        <taxon>Betaproteobacteria</taxon>
        <taxon>Neisseriales</taxon>
        <taxon>Chitinibacteraceae</taxon>
        <taxon>Silvimonas</taxon>
    </lineage>
</organism>
<proteinExistence type="predicted"/>
<comment type="caution">
    <text evidence="1">The sequence shown here is derived from an EMBL/GenBank/DDBJ whole genome shotgun (WGS) entry which is preliminary data.</text>
</comment>
<dbReference type="Proteomes" id="UP000637267">
    <property type="component" value="Unassembled WGS sequence"/>
</dbReference>
<protein>
    <submittedName>
        <fullName evidence="1">Nucleotide pyrophosphohydrolase</fullName>
    </submittedName>
</protein>